<evidence type="ECO:0000313" key="8">
    <source>
        <dbReference type="Proteomes" id="UP000242754"/>
    </source>
</evidence>
<organism evidence="7 8">
    <name type="scientific">Trichococcus palustris</name>
    <dbReference type="NCBI Taxonomy" id="140314"/>
    <lineage>
        <taxon>Bacteria</taxon>
        <taxon>Bacillati</taxon>
        <taxon>Bacillota</taxon>
        <taxon>Bacilli</taxon>
        <taxon>Lactobacillales</taxon>
        <taxon>Carnobacteriaceae</taxon>
        <taxon>Trichococcus</taxon>
    </lineage>
</organism>
<dbReference type="PANTHER" id="PTHR42887:SF2">
    <property type="entry name" value="OS12G0638800 PROTEIN"/>
    <property type="match status" value="1"/>
</dbReference>
<dbReference type="Gene3D" id="3.50.50.60">
    <property type="entry name" value="FAD/NAD(P)-binding domain"/>
    <property type="match status" value="1"/>
</dbReference>
<dbReference type="STRING" id="140314.SAMN04488076_107112"/>
<keyword evidence="3" id="KW-0274">FAD</keyword>
<dbReference type="SUPFAM" id="SSF51905">
    <property type="entry name" value="FAD/NAD(P)-binding domain"/>
    <property type="match status" value="1"/>
</dbReference>
<dbReference type="PRINTS" id="PR00368">
    <property type="entry name" value="FADPNR"/>
</dbReference>
<dbReference type="Gene3D" id="2.40.30.10">
    <property type="entry name" value="Translation factors"/>
    <property type="match status" value="1"/>
</dbReference>
<sequence length="423" mass="46626">MKKRIIIIGGGASGLMAACTAAETGAEVILLEQNPSLGKKLLLTGGGRCNVTNNRPEEEIIRHIPGNGKFLHSTFTQFNQYDIMTFFIQRGVVLKEEDHGRMFPVTDKSRTILDAFIEELKRNNVIVRTNIKVDRLLMENGFVTGVQLEDSEIVLADRIVLATGGKALPRTGSKGDGYKFAKAAGHTITELYPTEAPITSDADFIRSQELKGLSLRNVALSVKNKKGKTVVSHQMDMIFTHFGVSGPAALRCSMFIHQTKKRDKTESITMALDVFPEQSLGAVEQNLQKLIKSQPEKSIKNGWKDLMPERYLLFGCEKAEIDPQKSLKELTPKEIKAFAAFCKNFEFQVNGTHPLDKAFVTGGGVSTKEINPKTMESKLTRGLYFCGELIDYNGYTGGYNITGAFVTGHAAGHHAATDEYQEA</sequence>
<feature type="domain" description="RsdA/BaiN/AoA(So)-like Rossmann fold-like" evidence="5">
    <location>
        <begin position="4"/>
        <end position="413"/>
    </location>
</feature>
<dbReference type="RefSeq" id="WP_087033885.1">
    <property type="nucleotide sequence ID" value="NZ_FJNE01000008.1"/>
</dbReference>
<dbReference type="InterPro" id="IPR055178">
    <property type="entry name" value="RsdA/BaiN/AoA(So)-like_dom"/>
</dbReference>
<feature type="signal peptide" evidence="4">
    <location>
        <begin position="1"/>
        <end position="21"/>
    </location>
</feature>
<keyword evidence="4" id="KW-0732">Signal</keyword>
<evidence type="ECO:0000256" key="1">
    <source>
        <dbReference type="ARBA" id="ARBA00001974"/>
    </source>
</evidence>
<dbReference type="Proteomes" id="UP000242754">
    <property type="component" value="Unassembled WGS sequence"/>
</dbReference>
<keyword evidence="2" id="KW-0285">Flavoprotein</keyword>
<comment type="cofactor">
    <cofactor evidence="1">
        <name>FAD</name>
        <dbReference type="ChEBI" id="CHEBI:57692"/>
    </cofactor>
</comment>
<dbReference type="InterPro" id="IPR023166">
    <property type="entry name" value="BaiN-like_dom_sf"/>
</dbReference>
<dbReference type="EMBL" id="FJNE01000008">
    <property type="protein sequence ID" value="CZQ99109.1"/>
    <property type="molecule type" value="Genomic_DNA"/>
</dbReference>
<keyword evidence="8" id="KW-1185">Reference proteome</keyword>
<dbReference type="Pfam" id="PF03486">
    <property type="entry name" value="HI0933_like"/>
    <property type="match status" value="1"/>
</dbReference>
<dbReference type="PANTHER" id="PTHR42887">
    <property type="entry name" value="OS12G0638800 PROTEIN"/>
    <property type="match status" value="1"/>
</dbReference>
<feature type="domain" description="RsdA/BaiN/AoA(So)-like insert" evidence="6">
    <location>
        <begin position="192"/>
        <end position="360"/>
    </location>
</feature>
<evidence type="ECO:0000313" key="7">
    <source>
        <dbReference type="EMBL" id="CZQ99109.1"/>
    </source>
</evidence>
<dbReference type="InterPro" id="IPR057661">
    <property type="entry name" value="RsdA/BaiN/AoA(So)_Rossmann"/>
</dbReference>
<protein>
    <submittedName>
        <fullName evidence="7">Pyridine nucleotide disulphide reductase class-i signature</fullName>
    </submittedName>
</protein>
<dbReference type="OrthoDB" id="9773233at2"/>
<name>A0A143YWS4_9LACT</name>
<dbReference type="InterPro" id="IPR036188">
    <property type="entry name" value="FAD/NAD-bd_sf"/>
</dbReference>
<evidence type="ECO:0000259" key="6">
    <source>
        <dbReference type="Pfam" id="PF22780"/>
    </source>
</evidence>
<evidence type="ECO:0000256" key="3">
    <source>
        <dbReference type="ARBA" id="ARBA00022827"/>
    </source>
</evidence>
<evidence type="ECO:0000256" key="4">
    <source>
        <dbReference type="SAM" id="SignalP"/>
    </source>
</evidence>
<dbReference type="Pfam" id="PF22780">
    <property type="entry name" value="HI0933_like_1st"/>
    <property type="match status" value="1"/>
</dbReference>
<accession>A0A143YWS4</accession>
<evidence type="ECO:0000256" key="2">
    <source>
        <dbReference type="ARBA" id="ARBA00022630"/>
    </source>
</evidence>
<feature type="chain" id="PRO_5038599004" evidence="4">
    <location>
        <begin position="22"/>
        <end position="423"/>
    </location>
</feature>
<reference evidence="7 8" key="1">
    <citation type="submission" date="2016-02" db="EMBL/GenBank/DDBJ databases">
        <authorList>
            <person name="Wen L."/>
            <person name="He K."/>
            <person name="Yang H."/>
        </authorList>
    </citation>
    <scope>NUCLEOTIDE SEQUENCE [LARGE SCALE GENOMIC DNA]</scope>
    <source>
        <strain evidence="7">Trichococcus palustris</strain>
    </source>
</reference>
<dbReference type="Gene3D" id="1.10.8.260">
    <property type="entry name" value="HI0933 insert domain-like"/>
    <property type="match status" value="1"/>
</dbReference>
<dbReference type="InterPro" id="IPR004792">
    <property type="entry name" value="BaiN-like"/>
</dbReference>
<proteinExistence type="predicted"/>
<dbReference type="PROSITE" id="PS51257">
    <property type="entry name" value="PROKAR_LIPOPROTEIN"/>
    <property type="match status" value="1"/>
</dbReference>
<evidence type="ECO:0000259" key="5">
    <source>
        <dbReference type="Pfam" id="PF03486"/>
    </source>
</evidence>
<dbReference type="AlphaFoldDB" id="A0A143YWS4"/>
<dbReference type="NCBIfam" id="TIGR00275">
    <property type="entry name" value="aminoacetone oxidase family FAD-binding enzyme"/>
    <property type="match status" value="1"/>
</dbReference>
<dbReference type="PRINTS" id="PR00411">
    <property type="entry name" value="PNDRDTASEI"/>
</dbReference>
<dbReference type="SUPFAM" id="SSF160996">
    <property type="entry name" value="HI0933 insert domain-like"/>
    <property type="match status" value="1"/>
</dbReference>
<gene>
    <name evidence="7" type="ORF">Tpal_2326</name>
</gene>